<evidence type="ECO:0000256" key="1">
    <source>
        <dbReference type="SAM" id="Coils"/>
    </source>
</evidence>
<organism evidence="3 4">
    <name type="scientific">Phormidium nigroviride PCC 7112</name>
    <dbReference type="NCBI Taxonomy" id="179408"/>
    <lineage>
        <taxon>Bacteria</taxon>
        <taxon>Bacillati</taxon>
        <taxon>Cyanobacteriota</taxon>
        <taxon>Cyanophyceae</taxon>
        <taxon>Oscillatoriophycideae</taxon>
        <taxon>Oscillatoriales</taxon>
        <taxon>Oscillatoriaceae</taxon>
        <taxon>Phormidium</taxon>
    </lineage>
</organism>
<geneLocation type="plasmid" evidence="3 4">
    <name>pOSC7112.04</name>
</geneLocation>
<dbReference type="HOGENOM" id="CLU_367168_0_0_3"/>
<feature type="compositionally biased region" description="Polar residues" evidence="2">
    <location>
        <begin position="476"/>
        <end position="490"/>
    </location>
</feature>
<dbReference type="KEGG" id="oni:Osc7112_6903"/>
<evidence type="ECO:0000313" key="3">
    <source>
        <dbReference type="EMBL" id="AFZ10982.1"/>
    </source>
</evidence>
<dbReference type="Proteomes" id="UP000010478">
    <property type="component" value="Plasmid pOSC7112.04"/>
</dbReference>
<feature type="region of interest" description="Disordered" evidence="2">
    <location>
        <begin position="729"/>
        <end position="759"/>
    </location>
</feature>
<dbReference type="EMBL" id="CP003618">
    <property type="protein sequence ID" value="AFZ10982.1"/>
    <property type="molecule type" value="Genomic_DNA"/>
</dbReference>
<gene>
    <name evidence="3" type="ORF">Osc7112_6903</name>
</gene>
<feature type="compositionally biased region" description="Polar residues" evidence="2">
    <location>
        <begin position="729"/>
        <end position="738"/>
    </location>
</feature>
<feature type="coiled-coil region" evidence="1">
    <location>
        <begin position="433"/>
        <end position="460"/>
    </location>
</feature>
<evidence type="ECO:0000256" key="2">
    <source>
        <dbReference type="SAM" id="MobiDB-lite"/>
    </source>
</evidence>
<feature type="region of interest" description="Disordered" evidence="2">
    <location>
        <begin position="467"/>
        <end position="490"/>
    </location>
</feature>
<keyword evidence="1" id="KW-0175">Coiled coil</keyword>
<evidence type="ECO:0000313" key="4">
    <source>
        <dbReference type="Proteomes" id="UP000010478"/>
    </source>
</evidence>
<reference evidence="3 4" key="1">
    <citation type="submission" date="2012-05" db="EMBL/GenBank/DDBJ databases">
        <title>Finished plasmid 4 of genome of Oscillatoria sp. PCC 7112.</title>
        <authorList>
            <consortium name="US DOE Joint Genome Institute"/>
            <person name="Gugger M."/>
            <person name="Coursin T."/>
            <person name="Rippka R."/>
            <person name="Tandeau De Marsac N."/>
            <person name="Huntemann M."/>
            <person name="Wei C.-L."/>
            <person name="Han J."/>
            <person name="Detter J.C."/>
            <person name="Han C."/>
            <person name="Tapia R."/>
            <person name="Davenport K."/>
            <person name="Daligault H."/>
            <person name="Erkkila T."/>
            <person name="Gu W."/>
            <person name="Munk A.C.C."/>
            <person name="Teshima H."/>
            <person name="Xu Y."/>
            <person name="Chain P."/>
            <person name="Chen A."/>
            <person name="Krypides N."/>
            <person name="Mavromatis K."/>
            <person name="Markowitz V."/>
            <person name="Szeto E."/>
            <person name="Ivanova N."/>
            <person name="Mikhailova N."/>
            <person name="Ovchinnikova G."/>
            <person name="Pagani I."/>
            <person name="Pati A."/>
            <person name="Goodwin L."/>
            <person name="Peters L."/>
            <person name="Pitluck S."/>
            <person name="Woyke T."/>
            <person name="Kerfeld C."/>
        </authorList>
    </citation>
    <scope>NUCLEOTIDE SEQUENCE [LARGE SCALE GENOMIC DNA]</scope>
    <source>
        <strain evidence="3 4">PCC 7112</strain>
        <plasmid evidence="3 4">pOSC7112.04</plasmid>
    </source>
</reference>
<dbReference type="RefSeq" id="WP_015211856.1">
    <property type="nucleotide sequence ID" value="NC_019764.1"/>
</dbReference>
<name>K9VU32_9CYAN</name>
<feature type="region of interest" description="Disordered" evidence="2">
    <location>
        <begin position="1"/>
        <end position="25"/>
    </location>
</feature>
<keyword evidence="3" id="KW-0614">Plasmid</keyword>
<sequence>MWRSLTNSSSFNNQESIQRQPLTVSTTRERIQGGFLGIGNPSEKIAAALAGFASQLPGYSILTLILGKDPISNRPVERTPASLIRALLGLVPNGDKIFNNLQQSGALQKAFSWFNGEIAKLNLTFNAIKTLFGKALSSLGIGDALNPIGAFAKIKNIILEPLARIKNLAAAAGTKVMEIAFEGFLNMAGGASGKVMGILRQAGGVFGSIIKDPVSFCGHLVSALRGGFQKFSGNIATHLKNGLTGWLLGALTGAGLTVPAQLDTKGIVSIVLQVMGATYARLRGKLTNKIGEQKVARLEKAFDFLRTIVTGGLAAAWQKIAEFTGNLQETVIGSIKEWVMSKVITAAIAKLISMFNPAGAIIQAAMAIYNTVMFFVERGSQIAALAEAVFSSIGNIAKGNVAGAANYVEQTMGRSLPVTIGFLARLIGLSGVSEQIKNVIKKIQDKVENALNKLANFIVEKGKSLLAGGGGKNKPDTSTQGNNNGRSSNGEVKLEKAFTMVSEAHHLYFEAKKPKTPKVEMATGRRDVLENKVRRAIQQEEQGARRPKLLNPLKQIQAKLASMQWVWEANDGNSQKERQIRYEYLQMLETIATVLTGLGAEFGISDLEFLGHPSKYAEQDSDGKTRLKQEYRNKVRTWFYPNSYRSNVEQWKKTRLATLKIGAPSGHFKDEMTGKFEPINVSNLATNVTIDHISPGVSRHWNTDNGGHNQKQDKRADFYNETSNMRLVAHKNNSSDGSRNAPAYNPEVGPNFRGPDDNP</sequence>
<dbReference type="AlphaFoldDB" id="K9VU32"/>
<dbReference type="eggNOG" id="COG5412">
    <property type="taxonomic scope" value="Bacteria"/>
</dbReference>
<dbReference type="OrthoDB" id="468501at2"/>
<proteinExistence type="predicted"/>
<protein>
    <submittedName>
        <fullName evidence="3">Uncharacterized protein</fullName>
    </submittedName>
</protein>
<accession>K9VU32</accession>
<keyword evidence="4" id="KW-1185">Reference proteome</keyword>